<sequence length="67" mass="7265">MGVGGSRLTWSDKEVTMQYLELKGGDRGDFKLLGDVIEVLGCLLEVLGFKIVYGLGLVLGLSFRVSD</sequence>
<gene>
    <name evidence="2" type="ORF">Tco_1007013</name>
</gene>
<reference evidence="2" key="2">
    <citation type="submission" date="2022-01" db="EMBL/GenBank/DDBJ databases">
        <authorList>
            <person name="Yamashiro T."/>
            <person name="Shiraishi A."/>
            <person name="Satake H."/>
            <person name="Nakayama K."/>
        </authorList>
    </citation>
    <scope>NUCLEOTIDE SEQUENCE</scope>
</reference>
<evidence type="ECO:0000256" key="1">
    <source>
        <dbReference type="SAM" id="Phobius"/>
    </source>
</evidence>
<name>A0ABQ5FKJ3_9ASTR</name>
<keyword evidence="3" id="KW-1185">Reference proteome</keyword>
<keyword evidence="1" id="KW-1133">Transmembrane helix</keyword>
<dbReference type="EMBL" id="BQNB010017464">
    <property type="protein sequence ID" value="GJT63480.1"/>
    <property type="molecule type" value="Genomic_DNA"/>
</dbReference>
<dbReference type="Proteomes" id="UP001151760">
    <property type="component" value="Unassembled WGS sequence"/>
</dbReference>
<evidence type="ECO:0000313" key="2">
    <source>
        <dbReference type="EMBL" id="GJT63480.1"/>
    </source>
</evidence>
<protein>
    <submittedName>
        <fullName evidence="2">Uncharacterized protein</fullName>
    </submittedName>
</protein>
<keyword evidence="1" id="KW-0472">Membrane</keyword>
<feature type="transmembrane region" description="Helical" evidence="1">
    <location>
        <begin position="36"/>
        <end position="61"/>
    </location>
</feature>
<evidence type="ECO:0000313" key="3">
    <source>
        <dbReference type="Proteomes" id="UP001151760"/>
    </source>
</evidence>
<keyword evidence="1" id="KW-0812">Transmembrane</keyword>
<reference evidence="2" key="1">
    <citation type="journal article" date="2022" name="Int. J. Mol. Sci.">
        <title>Draft Genome of Tanacetum Coccineum: Genomic Comparison of Closely Related Tanacetum-Family Plants.</title>
        <authorList>
            <person name="Yamashiro T."/>
            <person name="Shiraishi A."/>
            <person name="Nakayama K."/>
            <person name="Satake H."/>
        </authorList>
    </citation>
    <scope>NUCLEOTIDE SEQUENCE</scope>
</reference>
<accession>A0ABQ5FKJ3</accession>
<proteinExistence type="predicted"/>
<organism evidence="2 3">
    <name type="scientific">Tanacetum coccineum</name>
    <dbReference type="NCBI Taxonomy" id="301880"/>
    <lineage>
        <taxon>Eukaryota</taxon>
        <taxon>Viridiplantae</taxon>
        <taxon>Streptophyta</taxon>
        <taxon>Embryophyta</taxon>
        <taxon>Tracheophyta</taxon>
        <taxon>Spermatophyta</taxon>
        <taxon>Magnoliopsida</taxon>
        <taxon>eudicotyledons</taxon>
        <taxon>Gunneridae</taxon>
        <taxon>Pentapetalae</taxon>
        <taxon>asterids</taxon>
        <taxon>campanulids</taxon>
        <taxon>Asterales</taxon>
        <taxon>Asteraceae</taxon>
        <taxon>Asteroideae</taxon>
        <taxon>Anthemideae</taxon>
        <taxon>Anthemidinae</taxon>
        <taxon>Tanacetum</taxon>
    </lineage>
</organism>
<comment type="caution">
    <text evidence="2">The sequence shown here is derived from an EMBL/GenBank/DDBJ whole genome shotgun (WGS) entry which is preliminary data.</text>
</comment>